<organism evidence="10 11">
    <name type="scientific">Chlorocebus sabaeus</name>
    <name type="common">Green monkey</name>
    <name type="synonym">Simia sabaea</name>
    <dbReference type="NCBI Taxonomy" id="60711"/>
    <lineage>
        <taxon>Eukaryota</taxon>
        <taxon>Metazoa</taxon>
        <taxon>Chordata</taxon>
        <taxon>Craniata</taxon>
        <taxon>Vertebrata</taxon>
        <taxon>Euteleostomi</taxon>
        <taxon>Mammalia</taxon>
        <taxon>Eutheria</taxon>
        <taxon>Euarchontoglires</taxon>
        <taxon>Primates</taxon>
        <taxon>Haplorrhini</taxon>
        <taxon>Catarrhini</taxon>
        <taxon>Cercopithecidae</taxon>
        <taxon>Cercopithecinae</taxon>
        <taxon>Chlorocebus</taxon>
    </lineage>
</organism>
<dbReference type="GO" id="GO:0055038">
    <property type="term" value="C:recycling endosome membrane"/>
    <property type="evidence" value="ECO:0007669"/>
    <property type="project" value="UniProtKB-SubCell"/>
</dbReference>
<name>A0A0D9RAM6_CHLSB</name>
<dbReference type="InterPro" id="IPR021854">
    <property type="entry name" value="WASH1_WAHD"/>
</dbReference>
<accession>A0A0D9RAM6</accession>
<evidence type="ECO:0000313" key="11">
    <source>
        <dbReference type="Proteomes" id="UP000029965"/>
    </source>
</evidence>
<evidence type="ECO:0000256" key="8">
    <source>
        <dbReference type="SAM" id="MobiDB-lite"/>
    </source>
</evidence>
<dbReference type="GO" id="GO:0042147">
    <property type="term" value="P:retrograde transport, endosome to Golgi"/>
    <property type="evidence" value="ECO:0007669"/>
    <property type="project" value="TreeGrafter"/>
</dbReference>
<evidence type="ECO:0000256" key="6">
    <source>
        <dbReference type="ARBA" id="ARBA00023136"/>
    </source>
</evidence>
<comment type="similarity">
    <text evidence="3">Belongs to the WASH1 family.</text>
</comment>
<keyword evidence="4" id="KW-0813">Transport</keyword>
<dbReference type="Pfam" id="PF11945">
    <property type="entry name" value="WASH_WAHD"/>
    <property type="match status" value="1"/>
</dbReference>
<dbReference type="GO" id="GO:0003779">
    <property type="term" value="F:actin binding"/>
    <property type="evidence" value="ECO:0007669"/>
    <property type="project" value="UniProtKB-KW"/>
</dbReference>
<dbReference type="PANTHER" id="PTHR23331">
    <property type="entry name" value="CXYORF1"/>
    <property type="match status" value="1"/>
</dbReference>
<dbReference type="GO" id="GO:0032456">
    <property type="term" value="P:endocytic recycling"/>
    <property type="evidence" value="ECO:0007669"/>
    <property type="project" value="TreeGrafter"/>
</dbReference>
<dbReference type="GO" id="GO:0006887">
    <property type="term" value="P:exocytosis"/>
    <property type="evidence" value="ECO:0007669"/>
    <property type="project" value="TreeGrafter"/>
</dbReference>
<dbReference type="GO" id="GO:0031901">
    <property type="term" value="C:early endosome membrane"/>
    <property type="evidence" value="ECO:0007669"/>
    <property type="project" value="UniProtKB-SubCell"/>
</dbReference>
<dbReference type="AlphaFoldDB" id="A0A0D9RAM6"/>
<proteinExistence type="inferred from homology"/>
<evidence type="ECO:0000313" key="10">
    <source>
        <dbReference type="Ensembl" id="ENSCSAP00000005665.1"/>
    </source>
</evidence>
<keyword evidence="11" id="KW-1185">Reference proteome</keyword>
<reference evidence="10 11" key="1">
    <citation type="submission" date="2014-03" db="EMBL/GenBank/DDBJ databases">
        <authorList>
            <person name="Warren W."/>
            <person name="Wilson R.K."/>
        </authorList>
    </citation>
    <scope>NUCLEOTIDE SEQUENCE</scope>
</reference>
<evidence type="ECO:0000256" key="2">
    <source>
        <dbReference type="ARBA" id="ARBA00004565"/>
    </source>
</evidence>
<feature type="compositionally biased region" description="Acidic residues" evidence="8">
    <location>
        <begin position="308"/>
        <end position="317"/>
    </location>
</feature>
<keyword evidence="7" id="KW-0009">Actin-binding</keyword>
<dbReference type="GO" id="GO:0005829">
    <property type="term" value="C:cytosol"/>
    <property type="evidence" value="ECO:0007669"/>
    <property type="project" value="GOC"/>
</dbReference>
<protein>
    <recommendedName>
        <fullName evidence="9">WASH1 WAHD domain-containing protein</fullName>
    </recommendedName>
</protein>
<dbReference type="GO" id="GO:0043014">
    <property type="term" value="F:alpha-tubulin binding"/>
    <property type="evidence" value="ECO:0007669"/>
    <property type="project" value="InterPro"/>
</dbReference>
<dbReference type="PANTHER" id="PTHR23331:SF5">
    <property type="entry name" value="WAS PROTEIN FAMILY HOMOLOG 2-RELATED"/>
    <property type="match status" value="1"/>
</dbReference>
<keyword evidence="6" id="KW-0472">Membrane</keyword>
<reference evidence="10" key="3">
    <citation type="submission" date="2025-09" db="UniProtKB">
        <authorList>
            <consortium name="Ensembl"/>
        </authorList>
    </citation>
    <scope>IDENTIFICATION</scope>
</reference>
<dbReference type="EMBL" id="AQIB01151485">
    <property type="status" value="NOT_ANNOTATED_CDS"/>
    <property type="molecule type" value="Genomic_DNA"/>
</dbReference>
<evidence type="ECO:0000256" key="5">
    <source>
        <dbReference type="ARBA" id="ARBA00022753"/>
    </source>
</evidence>
<dbReference type="GO" id="GO:0034314">
    <property type="term" value="P:Arp2/3 complex-mediated actin nucleation"/>
    <property type="evidence" value="ECO:0007669"/>
    <property type="project" value="InterPro"/>
</dbReference>
<dbReference type="GeneTree" id="ENSGT00390000016717"/>
<evidence type="ECO:0000256" key="7">
    <source>
        <dbReference type="ARBA" id="ARBA00023203"/>
    </source>
</evidence>
<dbReference type="STRING" id="60711.ENSCSAP00000005665"/>
<evidence type="ECO:0000256" key="3">
    <source>
        <dbReference type="ARBA" id="ARBA00005602"/>
    </source>
</evidence>
<comment type="subcellular location">
    <subcellularLocation>
        <location evidence="1">Early endosome membrane</location>
    </subcellularLocation>
    <subcellularLocation>
        <location evidence="2">Recycling endosome membrane</location>
    </subcellularLocation>
</comment>
<dbReference type="Proteomes" id="UP000029965">
    <property type="component" value="Chromosome 11"/>
</dbReference>
<dbReference type="Ensembl" id="ENSCSAT00000007487.1">
    <property type="protein sequence ID" value="ENSCSAP00000005665.1"/>
    <property type="gene ID" value="ENSCSAG00000009422.1"/>
</dbReference>
<keyword evidence="5" id="KW-0967">Endosome</keyword>
<dbReference type="GO" id="GO:0071203">
    <property type="term" value="C:WASH complex"/>
    <property type="evidence" value="ECO:0007669"/>
    <property type="project" value="InterPro"/>
</dbReference>
<reference evidence="10" key="2">
    <citation type="submission" date="2025-08" db="UniProtKB">
        <authorList>
            <consortium name="Ensembl"/>
        </authorList>
    </citation>
    <scope>IDENTIFICATION</scope>
</reference>
<sequence length="317" mass="34150">HHPSATRPSQERLKSFPCMSTKLEPEGDVEGGAQGSPQVSTLLVNTTEILYKKSVFLDQLAGAVTKTRVMLGAEMEEKLFSVPCPSIREQLEQQGPVPENYYTPDLGQVPKVNVPSYLLDLPGDNVMYGASLGPSITHSAPGNRLNPLKPSEDGTLTAPQSPQAAAVLVSAPSSPPQALATAVQGARQNDSSSIPFRNAHLYGRGSLDKSGPGALILKPKRKEGLINKNTTGAGTRSWGLNVTEPHTPLCDLPVAVRAISQSRELMWDLNKLVLRCKAFSPLGLVRGWEERAPMSDDKPSLPTPSSQTEEEEDNWKS</sequence>
<evidence type="ECO:0000256" key="4">
    <source>
        <dbReference type="ARBA" id="ARBA00022448"/>
    </source>
</evidence>
<dbReference type="eggNOG" id="ENOG502QSX3">
    <property type="taxonomic scope" value="Eukaryota"/>
</dbReference>
<feature type="domain" description="WASH1 WAHD" evidence="9">
    <location>
        <begin position="7"/>
        <end position="160"/>
    </location>
</feature>
<dbReference type="GO" id="GO:0043015">
    <property type="term" value="F:gamma-tubulin binding"/>
    <property type="evidence" value="ECO:0007669"/>
    <property type="project" value="TreeGrafter"/>
</dbReference>
<feature type="compositionally biased region" description="Basic and acidic residues" evidence="8">
    <location>
        <begin position="288"/>
        <end position="299"/>
    </location>
</feature>
<feature type="region of interest" description="Disordered" evidence="8">
    <location>
        <begin position="288"/>
        <end position="317"/>
    </location>
</feature>
<evidence type="ECO:0000259" key="9">
    <source>
        <dbReference type="Pfam" id="PF11945"/>
    </source>
</evidence>
<dbReference type="InterPro" id="IPR028290">
    <property type="entry name" value="WASH1"/>
</dbReference>
<evidence type="ECO:0000256" key="1">
    <source>
        <dbReference type="ARBA" id="ARBA00004146"/>
    </source>
</evidence>